<dbReference type="CDD" id="cd03692">
    <property type="entry name" value="mtIF2_IVc"/>
    <property type="match status" value="1"/>
</dbReference>
<evidence type="ECO:0000256" key="4">
    <source>
        <dbReference type="ARBA" id="ARBA00022540"/>
    </source>
</evidence>
<comment type="caution">
    <text evidence="15">The sequence shown here is derived from an EMBL/GenBank/DDBJ whole genome shotgun (WGS) entry which is preliminary data.</text>
</comment>
<dbReference type="AlphaFoldDB" id="A0A7J7VVP1"/>
<feature type="coiled-coil region" evidence="13">
    <location>
        <begin position="446"/>
        <end position="480"/>
    </location>
</feature>
<dbReference type="InterPro" id="IPR036925">
    <property type="entry name" value="TIF_IF2_dom3_sf"/>
</dbReference>
<evidence type="ECO:0000256" key="2">
    <source>
        <dbReference type="ARBA" id="ARBA00007733"/>
    </source>
</evidence>
<keyword evidence="8" id="KW-0809">Transit peptide</keyword>
<dbReference type="Gene3D" id="3.40.50.10050">
    <property type="entry name" value="Translation initiation factor IF- 2, domain 3"/>
    <property type="match status" value="1"/>
</dbReference>
<keyword evidence="9" id="KW-0496">Mitochondrion</keyword>
<dbReference type="Proteomes" id="UP000558488">
    <property type="component" value="Unassembled WGS sequence"/>
</dbReference>
<dbReference type="OrthoDB" id="361630at2759"/>
<dbReference type="InterPro" id="IPR009000">
    <property type="entry name" value="Transl_B-barrel_sf"/>
</dbReference>
<evidence type="ECO:0000256" key="7">
    <source>
        <dbReference type="ARBA" id="ARBA00022917"/>
    </source>
</evidence>
<reference evidence="15 16" key="1">
    <citation type="journal article" date="2020" name="Nature">
        <title>Six reference-quality genomes reveal evolution of bat adaptations.</title>
        <authorList>
            <person name="Jebb D."/>
            <person name="Huang Z."/>
            <person name="Pippel M."/>
            <person name="Hughes G.M."/>
            <person name="Lavrichenko K."/>
            <person name="Devanna P."/>
            <person name="Winkler S."/>
            <person name="Jermiin L.S."/>
            <person name="Skirmuntt E.C."/>
            <person name="Katzourakis A."/>
            <person name="Burkitt-Gray L."/>
            <person name="Ray D.A."/>
            <person name="Sullivan K.A.M."/>
            <person name="Roscito J.G."/>
            <person name="Kirilenko B.M."/>
            <person name="Davalos L.M."/>
            <person name="Corthals A.P."/>
            <person name="Power M.L."/>
            <person name="Jones G."/>
            <person name="Ransome R.D."/>
            <person name="Dechmann D.K.N."/>
            <person name="Locatelli A.G."/>
            <person name="Puechmaille S.J."/>
            <person name="Fedrigo O."/>
            <person name="Jarvis E.D."/>
            <person name="Hiller M."/>
            <person name="Vernes S.C."/>
            <person name="Myers E.W."/>
            <person name="Teeling E.C."/>
        </authorList>
    </citation>
    <scope>NUCLEOTIDE SEQUENCE [LARGE SCALE GENOMIC DNA]</scope>
    <source>
        <strain evidence="15">MPipKuh1</strain>
        <tissue evidence="15">Flight muscle</tissue>
    </source>
</reference>
<dbReference type="InterPro" id="IPR000795">
    <property type="entry name" value="T_Tr_GTP-bd_dom"/>
</dbReference>
<dbReference type="GO" id="GO:0005739">
    <property type="term" value="C:mitochondrion"/>
    <property type="evidence" value="ECO:0007669"/>
    <property type="project" value="UniProtKB-SubCell"/>
</dbReference>
<dbReference type="InterPro" id="IPR044145">
    <property type="entry name" value="IF2_II"/>
</dbReference>
<dbReference type="GO" id="GO:0070013">
    <property type="term" value="C:intracellular organelle lumen"/>
    <property type="evidence" value="ECO:0007669"/>
    <property type="project" value="UniProtKB-ARBA"/>
</dbReference>
<dbReference type="PROSITE" id="PS51722">
    <property type="entry name" value="G_TR_2"/>
    <property type="match status" value="1"/>
</dbReference>
<keyword evidence="4 15" id="KW-0396">Initiation factor</keyword>
<proteinExistence type="inferred from homology"/>
<dbReference type="PANTHER" id="PTHR43381">
    <property type="entry name" value="TRANSLATION INITIATION FACTOR IF-2-RELATED"/>
    <property type="match status" value="1"/>
</dbReference>
<sequence>MNQQLLKLENLLRCHTVCRQLHSLGHRRTSARWQRVFASASPGRPAQQCTGPWHTDSLFGAALSQHRLLVTKKEVRPRKSQLSSTKSKKEVEVWIGMTVEELARAMEKDTDFIYEALLNTTMDIDSLEADSHLDEVWIKEVIKKAGMKLKWSKLKEDKVRENKDAVRRPQADPALLTPRSPVVTIMGHVDHGKTTLLDKLRKTQVAAMEAGGITQHIGAFLVSLPSGEKITFLDTPGHAAFSAMRARGAQVTDIIILVVAADDGVMKQTVESIQHAKDAQVPIVLAINKCDKAEADPEKVKKELLAYDVVCEDYGGDVQAVHVSALTGDNLMALAEATITLAEILELKADPTGPVEGTVIESFTDKGRGPVTTAIIQRGTLRKGSILVAGKSWAKVRLMFDENGKPVNEAYPSMPVGIIGWRDLPSAGDEILEVESEARAHEVIDWRKYEQEQKKIKEALETVEEKRKEHQEAHRKDREKYGNLHWKERSFIKYQERKKQKLLRPKEKVERDSNMLPIIIKGDVDGSVETILNIVDTYDASHECELELVHFGVGDISENDVNLAEAFHGVIYGFNVNTSKVIQETATKKGVKIKLHKIIYRLVEDLQEELSSRLPCIVEEHTVGEASILATFSITEGKKKIPVAGCRVQKGQLEKQKKFKLIRNGGIIWKGSLTSLKHHKDDVSVIKTGMDCGLSLDEEMIEFKVGDTIVCYEENEVPAKTSWDPGF</sequence>
<evidence type="ECO:0000256" key="12">
    <source>
        <dbReference type="ARBA" id="ARBA00044200"/>
    </source>
</evidence>
<dbReference type="Gene3D" id="2.40.30.10">
    <property type="entry name" value="Translation factors"/>
    <property type="match status" value="2"/>
</dbReference>
<dbReference type="InterPro" id="IPR023115">
    <property type="entry name" value="TIF_IF2_dom3"/>
</dbReference>
<dbReference type="Gene3D" id="3.40.50.300">
    <property type="entry name" value="P-loop containing nucleotide triphosphate hydrolases"/>
    <property type="match status" value="1"/>
</dbReference>
<dbReference type="PANTHER" id="PTHR43381:SF20">
    <property type="entry name" value="TRANSLATION INITIATION FACTOR IF-2, MITOCHONDRIAL"/>
    <property type="match status" value="1"/>
</dbReference>
<evidence type="ECO:0000256" key="9">
    <source>
        <dbReference type="ARBA" id="ARBA00023128"/>
    </source>
</evidence>
<protein>
    <recommendedName>
        <fullName evidence="12">Translation initiation factor IF-2, mitochondrial</fullName>
    </recommendedName>
</protein>
<feature type="domain" description="Tr-type G" evidence="14">
    <location>
        <begin position="178"/>
        <end position="346"/>
    </location>
</feature>
<gene>
    <name evidence="15" type="ORF">mPipKuh1_011899</name>
</gene>
<dbReference type="CDD" id="cd03702">
    <property type="entry name" value="IF2_mtIF2_II"/>
    <property type="match status" value="1"/>
</dbReference>
<evidence type="ECO:0000256" key="5">
    <source>
        <dbReference type="ARBA" id="ARBA00022553"/>
    </source>
</evidence>
<dbReference type="GO" id="GO:0003924">
    <property type="term" value="F:GTPase activity"/>
    <property type="evidence" value="ECO:0007669"/>
    <property type="project" value="InterPro"/>
</dbReference>
<comment type="function">
    <text evidence="11">One of the essential components for the initiation of protein synthesis. Protects formylmethionyl-tRNA from spontaneous hydrolysis and promotes its binding to the 30S ribosomal subunits. Also involved in the hydrolysis of GTP during the formation of the 70S ribosomal complex.</text>
</comment>
<dbReference type="Pfam" id="PF22042">
    <property type="entry name" value="EF-G_D2"/>
    <property type="match status" value="1"/>
</dbReference>
<dbReference type="Pfam" id="PF00009">
    <property type="entry name" value="GTP_EFTU"/>
    <property type="match status" value="1"/>
</dbReference>
<dbReference type="Pfam" id="PF11987">
    <property type="entry name" value="IF-2"/>
    <property type="match status" value="1"/>
</dbReference>
<evidence type="ECO:0000256" key="13">
    <source>
        <dbReference type="SAM" id="Coils"/>
    </source>
</evidence>
<dbReference type="SUPFAM" id="SSF50447">
    <property type="entry name" value="Translation proteins"/>
    <property type="match status" value="2"/>
</dbReference>
<keyword evidence="16" id="KW-1185">Reference proteome</keyword>
<dbReference type="FunFam" id="2.40.30.10:FF:000072">
    <property type="entry name" value="translation initiation factor IF-2, mitochondrial isoform X1"/>
    <property type="match status" value="1"/>
</dbReference>
<dbReference type="HAMAP" id="MF_00100_B">
    <property type="entry name" value="IF_2_B"/>
    <property type="match status" value="1"/>
</dbReference>
<comment type="similarity">
    <text evidence="2">Belongs to the TRAFAC class translation factor GTPase superfamily. Classic translation factor GTPase family. IF-2 subfamily.</text>
</comment>
<dbReference type="FunFam" id="3.40.50.10050:FF:000003">
    <property type="entry name" value="translation initiation factor IF-2, mitochondrial isoform X1"/>
    <property type="match status" value="1"/>
</dbReference>
<keyword evidence="13" id="KW-0175">Coiled coil</keyword>
<evidence type="ECO:0000256" key="3">
    <source>
        <dbReference type="ARBA" id="ARBA00011245"/>
    </source>
</evidence>
<comment type="subunit">
    <text evidence="3">Monomer.</text>
</comment>
<dbReference type="FunFam" id="2.40.30.10:FF:000007">
    <property type="entry name" value="Translation initiation factor IF-2"/>
    <property type="match status" value="1"/>
</dbReference>
<dbReference type="FunFam" id="3.40.50.300:FF:000019">
    <property type="entry name" value="Translation initiation factor IF-2"/>
    <property type="match status" value="1"/>
</dbReference>
<dbReference type="GO" id="GO:0003743">
    <property type="term" value="F:translation initiation factor activity"/>
    <property type="evidence" value="ECO:0007669"/>
    <property type="project" value="UniProtKB-KW"/>
</dbReference>
<dbReference type="SUPFAM" id="SSF52540">
    <property type="entry name" value="P-loop containing nucleoside triphosphate hydrolases"/>
    <property type="match status" value="1"/>
</dbReference>
<dbReference type="GO" id="GO:0005525">
    <property type="term" value="F:GTP binding"/>
    <property type="evidence" value="ECO:0007669"/>
    <property type="project" value="UniProtKB-KW"/>
</dbReference>
<evidence type="ECO:0000256" key="11">
    <source>
        <dbReference type="ARBA" id="ARBA00025162"/>
    </source>
</evidence>
<keyword evidence="10" id="KW-0342">GTP-binding</keyword>
<keyword evidence="7" id="KW-0648">Protein biosynthesis</keyword>
<evidence type="ECO:0000313" key="15">
    <source>
        <dbReference type="EMBL" id="KAF6329106.1"/>
    </source>
</evidence>
<evidence type="ECO:0000256" key="10">
    <source>
        <dbReference type="ARBA" id="ARBA00023134"/>
    </source>
</evidence>
<dbReference type="PROSITE" id="PS01176">
    <property type="entry name" value="IF2"/>
    <property type="match status" value="1"/>
</dbReference>
<evidence type="ECO:0000256" key="6">
    <source>
        <dbReference type="ARBA" id="ARBA00022741"/>
    </source>
</evidence>
<dbReference type="NCBIfam" id="TIGR00231">
    <property type="entry name" value="small_GTP"/>
    <property type="match status" value="1"/>
</dbReference>
<accession>A0A7J7VVP1</accession>
<evidence type="ECO:0000256" key="1">
    <source>
        <dbReference type="ARBA" id="ARBA00004173"/>
    </source>
</evidence>
<dbReference type="InterPro" id="IPR027417">
    <property type="entry name" value="P-loop_NTPase"/>
</dbReference>
<dbReference type="InterPro" id="IPR015760">
    <property type="entry name" value="TIF_IF2"/>
</dbReference>
<evidence type="ECO:0000256" key="8">
    <source>
        <dbReference type="ARBA" id="ARBA00022946"/>
    </source>
</evidence>
<organism evidence="15 16">
    <name type="scientific">Pipistrellus kuhlii</name>
    <name type="common">Kuhl's pipistrelle</name>
    <dbReference type="NCBI Taxonomy" id="59472"/>
    <lineage>
        <taxon>Eukaryota</taxon>
        <taxon>Metazoa</taxon>
        <taxon>Chordata</taxon>
        <taxon>Craniata</taxon>
        <taxon>Vertebrata</taxon>
        <taxon>Euteleostomi</taxon>
        <taxon>Mammalia</taxon>
        <taxon>Eutheria</taxon>
        <taxon>Laurasiatheria</taxon>
        <taxon>Chiroptera</taxon>
        <taxon>Yangochiroptera</taxon>
        <taxon>Vespertilionidae</taxon>
        <taxon>Pipistrellus</taxon>
    </lineage>
</organism>
<name>A0A7J7VVP1_PIPKU</name>
<dbReference type="EMBL" id="JACAGB010000013">
    <property type="protein sequence ID" value="KAF6329106.1"/>
    <property type="molecule type" value="Genomic_DNA"/>
</dbReference>
<comment type="subcellular location">
    <subcellularLocation>
        <location evidence="1">Mitochondrion</location>
    </subcellularLocation>
</comment>
<evidence type="ECO:0000313" key="16">
    <source>
        <dbReference type="Proteomes" id="UP000558488"/>
    </source>
</evidence>
<dbReference type="CDD" id="cd01887">
    <property type="entry name" value="IF2_eIF5B"/>
    <property type="match status" value="1"/>
</dbReference>
<evidence type="ECO:0000259" key="14">
    <source>
        <dbReference type="PROSITE" id="PS51722"/>
    </source>
</evidence>
<keyword evidence="6" id="KW-0547">Nucleotide-binding</keyword>
<dbReference type="InterPro" id="IPR005225">
    <property type="entry name" value="Small_GTP-bd"/>
</dbReference>
<dbReference type="InterPro" id="IPR000178">
    <property type="entry name" value="TF_IF2_bacterial-like"/>
</dbReference>
<keyword evidence="5" id="KW-0597">Phosphoprotein</keyword>
<dbReference type="SUPFAM" id="SSF52156">
    <property type="entry name" value="Initiation factor IF2/eIF5b, domain 3"/>
    <property type="match status" value="1"/>
</dbReference>
<dbReference type="InterPro" id="IPR053905">
    <property type="entry name" value="EF-G-like_DII"/>
</dbReference>